<dbReference type="Proteomes" id="UP000001542">
    <property type="component" value="Unassembled WGS sequence"/>
</dbReference>
<evidence type="ECO:0000256" key="2">
    <source>
        <dbReference type="ARBA" id="ARBA00022679"/>
    </source>
</evidence>
<reference evidence="7" key="2">
    <citation type="journal article" date="2007" name="Science">
        <title>Draft genome sequence of the sexually transmitted pathogen Trichomonas vaginalis.</title>
        <authorList>
            <person name="Carlton J.M."/>
            <person name="Hirt R.P."/>
            <person name="Silva J.C."/>
            <person name="Delcher A.L."/>
            <person name="Schatz M."/>
            <person name="Zhao Q."/>
            <person name="Wortman J.R."/>
            <person name="Bidwell S.L."/>
            <person name="Alsmark U.C.M."/>
            <person name="Besteiro S."/>
            <person name="Sicheritz-Ponten T."/>
            <person name="Noel C.J."/>
            <person name="Dacks J.B."/>
            <person name="Foster P.G."/>
            <person name="Simillion C."/>
            <person name="Van de Peer Y."/>
            <person name="Miranda-Saavedra D."/>
            <person name="Barton G.J."/>
            <person name="Westrop G.D."/>
            <person name="Mueller S."/>
            <person name="Dessi D."/>
            <person name="Fiori P.L."/>
            <person name="Ren Q."/>
            <person name="Paulsen I."/>
            <person name="Zhang H."/>
            <person name="Bastida-Corcuera F.D."/>
            <person name="Simoes-Barbosa A."/>
            <person name="Brown M.T."/>
            <person name="Hayes R.D."/>
            <person name="Mukherjee M."/>
            <person name="Okumura C.Y."/>
            <person name="Schneider R."/>
            <person name="Smith A.J."/>
            <person name="Vanacova S."/>
            <person name="Villalvazo M."/>
            <person name="Haas B.J."/>
            <person name="Pertea M."/>
            <person name="Feldblyum T.V."/>
            <person name="Utterback T.R."/>
            <person name="Shu C.L."/>
            <person name="Osoegawa K."/>
            <person name="de Jong P.J."/>
            <person name="Hrdy I."/>
            <person name="Horvathova L."/>
            <person name="Zubacova Z."/>
            <person name="Dolezal P."/>
            <person name="Malik S.B."/>
            <person name="Logsdon J.M. Jr."/>
            <person name="Henze K."/>
            <person name="Gupta A."/>
            <person name="Wang C.C."/>
            <person name="Dunne R.L."/>
            <person name="Upcroft J.A."/>
            <person name="Upcroft P."/>
            <person name="White O."/>
            <person name="Salzberg S.L."/>
            <person name="Tang P."/>
            <person name="Chiu C.-H."/>
            <person name="Lee Y.-S."/>
            <person name="Embley T.M."/>
            <person name="Coombs G.H."/>
            <person name="Mottram J.C."/>
            <person name="Tachezy J."/>
            <person name="Fraser-Liggett C.M."/>
            <person name="Johnson P.J."/>
        </authorList>
    </citation>
    <scope>NUCLEOTIDE SEQUENCE [LARGE SCALE GENOMIC DNA]</scope>
    <source>
        <strain evidence="7">G3</strain>
    </source>
</reference>
<evidence type="ECO:0000313" key="7">
    <source>
        <dbReference type="EMBL" id="EAY07641.1"/>
    </source>
</evidence>
<proteinExistence type="predicted"/>
<sequence length="358" mass="41188">MQKVNQEIAILKQLDHPFLAPLYEFFQTDEDYYIVLEYLPGGTLHSLLSHIGKIQEWRARHYFVQLISALHYLHSEIHIIHCDIKLENILIDEYDNIRVVDFGLSHLLSEYNPDVTHGFGTISYCSQEMLRRKNYTITTDFWSAGVVLYAMITGHLPFKELSKEGLINSILNSEPEYDSSLSPDLVSLLNHLLAKNNVQRATHNAIVKSKWILQYPNAQYLTCELITSTEYSLRKKINQTVMKNLQSKGFNTQTILHAINSKDFSGISAPYFILAQKEMISKIYLTVFNRNFSLSTIQEKRPITYKNPSYQRFGSSTFSISLGSPTKNLHRSVGEKRLPLLSQVPKLTNSSPFSKKYL</sequence>
<dbReference type="InParanoid" id="A2EI81"/>
<dbReference type="GO" id="GO:0005524">
    <property type="term" value="F:ATP binding"/>
    <property type="evidence" value="ECO:0007669"/>
    <property type="project" value="UniProtKB-KW"/>
</dbReference>
<dbReference type="Pfam" id="PF00069">
    <property type="entry name" value="Pkinase"/>
    <property type="match status" value="1"/>
</dbReference>
<keyword evidence="3" id="KW-0547">Nucleotide-binding</keyword>
<dbReference type="SUPFAM" id="SSF56112">
    <property type="entry name" value="Protein kinase-like (PK-like)"/>
    <property type="match status" value="1"/>
</dbReference>
<dbReference type="VEuPathDB" id="TrichDB:TVAG_430050"/>
<dbReference type="EMBL" id="DS113395">
    <property type="protein sequence ID" value="EAY07641.1"/>
    <property type="molecule type" value="Genomic_DNA"/>
</dbReference>
<dbReference type="PANTHER" id="PTHR24351">
    <property type="entry name" value="RIBOSOMAL PROTEIN S6 KINASE"/>
    <property type="match status" value="1"/>
</dbReference>
<dbReference type="GO" id="GO:0004674">
    <property type="term" value="F:protein serine/threonine kinase activity"/>
    <property type="evidence" value="ECO:0000318"/>
    <property type="project" value="GO_Central"/>
</dbReference>
<gene>
    <name evidence="7" type="ORF">TVAG_430050</name>
</gene>
<dbReference type="AlphaFoldDB" id="A2EI81"/>
<dbReference type="PROSITE" id="PS00108">
    <property type="entry name" value="PROTEIN_KINASE_ST"/>
    <property type="match status" value="1"/>
</dbReference>
<dbReference type="eggNOG" id="KOG0586">
    <property type="taxonomic scope" value="Eukaryota"/>
</dbReference>
<dbReference type="InterPro" id="IPR011009">
    <property type="entry name" value="Kinase-like_dom_sf"/>
</dbReference>
<feature type="domain" description="Protein kinase" evidence="6">
    <location>
        <begin position="1"/>
        <end position="212"/>
    </location>
</feature>
<evidence type="ECO:0000313" key="8">
    <source>
        <dbReference type="Proteomes" id="UP000001542"/>
    </source>
</evidence>
<keyword evidence="4 7" id="KW-0418">Kinase</keyword>
<keyword evidence="1" id="KW-0723">Serine/threonine-protein kinase</keyword>
<dbReference type="InterPro" id="IPR008271">
    <property type="entry name" value="Ser/Thr_kinase_AS"/>
</dbReference>
<keyword evidence="2" id="KW-0808">Transferase</keyword>
<dbReference type="SMR" id="A2EI81"/>
<keyword evidence="5" id="KW-0067">ATP-binding</keyword>
<protein>
    <submittedName>
        <fullName evidence="7">AGC family protein kinase</fullName>
    </submittedName>
</protein>
<keyword evidence="8" id="KW-1185">Reference proteome</keyword>
<dbReference type="RefSeq" id="XP_001319864.1">
    <property type="nucleotide sequence ID" value="XM_001319829.1"/>
</dbReference>
<dbReference type="SMART" id="SM00220">
    <property type="entry name" value="S_TKc"/>
    <property type="match status" value="1"/>
</dbReference>
<evidence type="ECO:0000259" key="6">
    <source>
        <dbReference type="PROSITE" id="PS50011"/>
    </source>
</evidence>
<evidence type="ECO:0000256" key="1">
    <source>
        <dbReference type="ARBA" id="ARBA00022527"/>
    </source>
</evidence>
<dbReference type="Gene3D" id="1.10.510.10">
    <property type="entry name" value="Transferase(Phosphotransferase) domain 1"/>
    <property type="match status" value="1"/>
</dbReference>
<name>A2EI81_TRIV3</name>
<dbReference type="FunFam" id="1.10.510.10:FF:001633">
    <property type="entry name" value="CAMK family protein kinase"/>
    <property type="match status" value="1"/>
</dbReference>
<dbReference type="PROSITE" id="PS50011">
    <property type="entry name" value="PROTEIN_KINASE_DOM"/>
    <property type="match status" value="1"/>
</dbReference>
<evidence type="ECO:0000256" key="5">
    <source>
        <dbReference type="ARBA" id="ARBA00022840"/>
    </source>
</evidence>
<accession>A2EI81</accession>
<dbReference type="KEGG" id="tva:4765534"/>
<dbReference type="OMA" id="SEFITHY"/>
<dbReference type="STRING" id="5722.A2EI81"/>
<reference evidence="7" key="1">
    <citation type="submission" date="2006-10" db="EMBL/GenBank/DDBJ databases">
        <authorList>
            <person name="Amadeo P."/>
            <person name="Zhao Q."/>
            <person name="Wortman J."/>
            <person name="Fraser-Liggett C."/>
            <person name="Carlton J."/>
        </authorList>
    </citation>
    <scope>NUCLEOTIDE SEQUENCE</scope>
    <source>
        <strain evidence="7">G3</strain>
    </source>
</reference>
<evidence type="ECO:0000256" key="4">
    <source>
        <dbReference type="ARBA" id="ARBA00022777"/>
    </source>
</evidence>
<evidence type="ECO:0000256" key="3">
    <source>
        <dbReference type="ARBA" id="ARBA00022741"/>
    </source>
</evidence>
<dbReference type="OrthoDB" id="4062651at2759"/>
<dbReference type="VEuPathDB" id="TrichDB:TVAGG3_0858690"/>
<organism evidence="7 8">
    <name type="scientific">Trichomonas vaginalis (strain ATCC PRA-98 / G3)</name>
    <dbReference type="NCBI Taxonomy" id="412133"/>
    <lineage>
        <taxon>Eukaryota</taxon>
        <taxon>Metamonada</taxon>
        <taxon>Parabasalia</taxon>
        <taxon>Trichomonadida</taxon>
        <taxon>Trichomonadidae</taxon>
        <taxon>Trichomonas</taxon>
    </lineage>
</organism>
<dbReference type="InterPro" id="IPR000719">
    <property type="entry name" value="Prot_kinase_dom"/>
</dbReference>